<feature type="transmembrane region" description="Helical" evidence="1">
    <location>
        <begin position="27"/>
        <end position="44"/>
    </location>
</feature>
<dbReference type="AlphaFoldDB" id="A0A0L8FSF9"/>
<gene>
    <name evidence="2" type="ORF">OCBIM_22009278mg</name>
</gene>
<protein>
    <submittedName>
        <fullName evidence="2">Uncharacterized protein</fullName>
    </submittedName>
</protein>
<evidence type="ECO:0000313" key="2">
    <source>
        <dbReference type="EMBL" id="KOF67587.1"/>
    </source>
</evidence>
<name>A0A0L8FSF9_OCTBM</name>
<sequence length="54" mass="6450">MRIPITGMERNFTGFISNFAFAHVRKILFYNLFLFSFLTFPSSHERFGTKRNDK</sequence>
<dbReference type="EMBL" id="KQ426944">
    <property type="protein sequence ID" value="KOF67587.1"/>
    <property type="molecule type" value="Genomic_DNA"/>
</dbReference>
<keyword evidence="1" id="KW-0812">Transmembrane</keyword>
<proteinExistence type="predicted"/>
<accession>A0A0L8FSF9</accession>
<reference evidence="2" key="1">
    <citation type="submission" date="2015-07" db="EMBL/GenBank/DDBJ databases">
        <title>MeaNS - Measles Nucleotide Surveillance Program.</title>
        <authorList>
            <person name="Tran T."/>
            <person name="Druce J."/>
        </authorList>
    </citation>
    <scope>NUCLEOTIDE SEQUENCE</scope>
    <source>
        <strain evidence="2">UCB-OBI-ISO-001</strain>
        <tissue evidence="2">Gonad</tissue>
    </source>
</reference>
<keyword evidence="1" id="KW-0472">Membrane</keyword>
<evidence type="ECO:0000256" key="1">
    <source>
        <dbReference type="SAM" id="Phobius"/>
    </source>
</evidence>
<keyword evidence="1" id="KW-1133">Transmembrane helix</keyword>
<organism evidence="2">
    <name type="scientific">Octopus bimaculoides</name>
    <name type="common">California two-spotted octopus</name>
    <dbReference type="NCBI Taxonomy" id="37653"/>
    <lineage>
        <taxon>Eukaryota</taxon>
        <taxon>Metazoa</taxon>
        <taxon>Spiralia</taxon>
        <taxon>Lophotrochozoa</taxon>
        <taxon>Mollusca</taxon>
        <taxon>Cephalopoda</taxon>
        <taxon>Coleoidea</taxon>
        <taxon>Octopodiformes</taxon>
        <taxon>Octopoda</taxon>
        <taxon>Incirrata</taxon>
        <taxon>Octopodidae</taxon>
        <taxon>Octopus</taxon>
    </lineage>
</organism>